<feature type="compositionally biased region" description="Polar residues" evidence="1">
    <location>
        <begin position="11"/>
        <end position="21"/>
    </location>
</feature>
<sequence>MAVWGPLSAPYRNNTPEQSPAGNIRCSGKEKEEWMKGGGVEERKKPKHSALFAMLCSGHMREYMDASEGLFQRIHNI</sequence>
<dbReference type="EMBL" id="JAYMGO010000006">
    <property type="protein sequence ID" value="KAL1273411.1"/>
    <property type="molecule type" value="Genomic_DNA"/>
</dbReference>
<protein>
    <submittedName>
        <fullName evidence="2">Uncharacterized protein</fullName>
    </submittedName>
</protein>
<evidence type="ECO:0000313" key="2">
    <source>
        <dbReference type="EMBL" id="KAL1273411.1"/>
    </source>
</evidence>
<accession>A0ABR3N9I8</accession>
<evidence type="ECO:0000256" key="1">
    <source>
        <dbReference type="SAM" id="MobiDB-lite"/>
    </source>
</evidence>
<evidence type="ECO:0000313" key="3">
    <source>
        <dbReference type="Proteomes" id="UP001558613"/>
    </source>
</evidence>
<proteinExistence type="predicted"/>
<dbReference type="Proteomes" id="UP001558613">
    <property type="component" value="Unassembled WGS sequence"/>
</dbReference>
<feature type="region of interest" description="Disordered" evidence="1">
    <location>
        <begin position="1"/>
        <end position="32"/>
    </location>
</feature>
<name>A0ABR3N9I8_9TELE</name>
<gene>
    <name evidence="2" type="ORF">QQF64_029273</name>
</gene>
<reference evidence="2 3" key="1">
    <citation type="submission" date="2023-09" db="EMBL/GenBank/DDBJ databases">
        <authorList>
            <person name="Wang M."/>
        </authorList>
    </citation>
    <scope>NUCLEOTIDE SEQUENCE [LARGE SCALE GENOMIC DNA]</scope>
    <source>
        <strain evidence="2">GT-2023</strain>
        <tissue evidence="2">Liver</tissue>
    </source>
</reference>
<keyword evidence="3" id="KW-1185">Reference proteome</keyword>
<comment type="caution">
    <text evidence="2">The sequence shown here is derived from an EMBL/GenBank/DDBJ whole genome shotgun (WGS) entry which is preliminary data.</text>
</comment>
<organism evidence="2 3">
    <name type="scientific">Cirrhinus molitorella</name>
    <name type="common">mud carp</name>
    <dbReference type="NCBI Taxonomy" id="172907"/>
    <lineage>
        <taxon>Eukaryota</taxon>
        <taxon>Metazoa</taxon>
        <taxon>Chordata</taxon>
        <taxon>Craniata</taxon>
        <taxon>Vertebrata</taxon>
        <taxon>Euteleostomi</taxon>
        <taxon>Actinopterygii</taxon>
        <taxon>Neopterygii</taxon>
        <taxon>Teleostei</taxon>
        <taxon>Ostariophysi</taxon>
        <taxon>Cypriniformes</taxon>
        <taxon>Cyprinidae</taxon>
        <taxon>Labeoninae</taxon>
        <taxon>Labeonini</taxon>
        <taxon>Cirrhinus</taxon>
    </lineage>
</organism>